<proteinExistence type="predicted"/>
<keyword evidence="2" id="KW-0812">Transmembrane</keyword>
<dbReference type="EMBL" id="LR746277">
    <property type="protein sequence ID" value="CAA7408037.1"/>
    <property type="molecule type" value="Genomic_DNA"/>
</dbReference>
<sequence length="637" mass="70102">MAEGEEEEDEEAAQRRTHQPWPTCWAFFFLVFFLLFCVEPRRALLSIDAASLLPSNEGTSMATALLAALTPSQFPLQGALVLLGIAFKVEEDADQGFFAGRIPVNALPGLSSPSKARYVYAGAGKICGGRQGFSENHLFLETHLLSSSPQGFRENHLGRSFSFLFFFPLVASCWRSLLRISCRGLFSSSFFWQPEANLVKEIAAVELEIFHLEQHLLSLYRAVFSNYLANGRTQTGERSSELPSALEGISPLRGPRNQGTFGSRLLTCHHPSPWISSGVEDRKGHLETDPAGLEDPSSLLASNRTAIVAAPQIFWVSETPCKLSEEIIRCISAVYASLADPPPPRTDSSPSPASSSSTSSPRFLQVAAETWSAEHPMLKSGCRGPYGGMLEILKISADGSRFASAASMLQNYRALIRQLETTNPREMSREEKLAFWVNVHNALVMHAAYNVGGLSVNAHEIRSSVLGCQPHSPEPKLRALFSRRSQKSTRVRGEHPYAVDQREPLVHFALCTGAYSDPAVRVYTAKNVLRELEAARADFLQSTVSVQRETKLVLPKILLRYAADAAVDPPAVLEMVQAAVAAESRQGAAIRRCCSKESPESCAEYAPYRSKFRYIIHGDLVKEWSEDLGLDDLRASP</sequence>
<name>A0A7I8LDD7_SPIIN</name>
<evidence type="ECO:0000259" key="3">
    <source>
        <dbReference type="Pfam" id="PF04784"/>
    </source>
</evidence>
<evidence type="ECO:0000256" key="2">
    <source>
        <dbReference type="SAM" id="Phobius"/>
    </source>
</evidence>
<evidence type="ECO:0000313" key="5">
    <source>
        <dbReference type="Proteomes" id="UP000663760"/>
    </source>
</evidence>
<keyword evidence="2" id="KW-0472">Membrane</keyword>
<keyword evidence="2" id="KW-1133">Transmembrane helix</keyword>
<dbReference type="OrthoDB" id="418495at2759"/>
<dbReference type="Pfam" id="PF04784">
    <property type="entry name" value="DUF547"/>
    <property type="match status" value="1"/>
</dbReference>
<evidence type="ECO:0000313" key="4">
    <source>
        <dbReference type="EMBL" id="CAA7408037.1"/>
    </source>
</evidence>
<keyword evidence="5" id="KW-1185">Reference proteome</keyword>
<dbReference type="AlphaFoldDB" id="A0A7I8LDD7"/>
<evidence type="ECO:0000256" key="1">
    <source>
        <dbReference type="SAM" id="MobiDB-lite"/>
    </source>
</evidence>
<feature type="region of interest" description="Disordered" evidence="1">
    <location>
        <begin position="339"/>
        <end position="360"/>
    </location>
</feature>
<organism evidence="4 5">
    <name type="scientific">Spirodela intermedia</name>
    <name type="common">Intermediate duckweed</name>
    <dbReference type="NCBI Taxonomy" id="51605"/>
    <lineage>
        <taxon>Eukaryota</taxon>
        <taxon>Viridiplantae</taxon>
        <taxon>Streptophyta</taxon>
        <taxon>Embryophyta</taxon>
        <taxon>Tracheophyta</taxon>
        <taxon>Spermatophyta</taxon>
        <taxon>Magnoliopsida</taxon>
        <taxon>Liliopsida</taxon>
        <taxon>Araceae</taxon>
        <taxon>Lemnoideae</taxon>
        <taxon>Spirodela</taxon>
    </lineage>
</organism>
<accession>A0A7I8LDD7</accession>
<dbReference type="PANTHER" id="PTHR23054">
    <property type="entry name" value="TERNARY COMPLEX FACTOR MIP1, LEUCINE-ZIPPER-RELATED"/>
    <property type="match status" value="1"/>
</dbReference>
<reference evidence="4" key="1">
    <citation type="submission" date="2020-02" db="EMBL/GenBank/DDBJ databases">
        <authorList>
            <person name="Scholz U."/>
            <person name="Mascher M."/>
            <person name="Fiebig A."/>
        </authorList>
    </citation>
    <scope>NUCLEOTIDE SEQUENCE</scope>
</reference>
<dbReference type="PANTHER" id="PTHR23054:SF15">
    <property type="entry name" value="OS08G0515700 PROTEIN"/>
    <property type="match status" value="1"/>
</dbReference>
<feature type="compositionally biased region" description="Low complexity" evidence="1">
    <location>
        <begin position="346"/>
        <end position="360"/>
    </location>
</feature>
<gene>
    <name evidence="4" type="ORF">SI8410_14018715</name>
</gene>
<protein>
    <recommendedName>
        <fullName evidence="3">DUF547 domain-containing protein</fullName>
    </recommendedName>
</protein>
<dbReference type="InterPro" id="IPR006869">
    <property type="entry name" value="DUF547"/>
</dbReference>
<dbReference type="Proteomes" id="UP000663760">
    <property type="component" value="Chromosome 14"/>
</dbReference>
<feature type="transmembrane region" description="Helical" evidence="2">
    <location>
        <begin position="20"/>
        <end position="38"/>
    </location>
</feature>
<feature type="domain" description="DUF547" evidence="3">
    <location>
        <begin position="425"/>
        <end position="540"/>
    </location>
</feature>